<feature type="domain" description="HNH nuclease" evidence="2">
    <location>
        <begin position="391"/>
        <end position="443"/>
    </location>
</feature>
<evidence type="ECO:0000313" key="3">
    <source>
        <dbReference type="EMBL" id="WCZ32172.1"/>
    </source>
</evidence>
<dbReference type="Proteomes" id="UP001220064">
    <property type="component" value="Chromosome"/>
</dbReference>
<evidence type="ECO:0000313" key="4">
    <source>
        <dbReference type="Proteomes" id="UP001220064"/>
    </source>
</evidence>
<keyword evidence="4" id="KW-1185">Reference proteome</keyword>
<feature type="compositionally biased region" description="Basic and acidic residues" evidence="1">
    <location>
        <begin position="18"/>
        <end position="29"/>
    </location>
</feature>
<sequence>MTQMNPNIAASSRANRTAVDRAAGDRASGDRASSSDNRLSHSPPPDSTGFPDPGDSAGFSGPDGSPHPSILEVFAGLLSDSLGLLNACRTHTRDDLIALGVPDTTAQDLAKLADIYFGQTAYNRLQEETISAIRANRHNLATLLVIEKHANTIKPAVDKWKLRHHAARHTGTTSAIKSIARTLARELKGPPKPPEPGCSVIRRKPGDPWTLKLHGSSDQVAEMLQHIDTPEDLIGLIRGHERTATERTKDALGADPEGTAQTTLDDEAAANTDGAVPTASAGTDGPDCPAPAPEVATQHVTCTECGAATEAKQVVAGLRTNVIITLDQLTEILNDDDGTGDDVLLKMTNGATITGRDLVSRMLADIGLVTLVHPVKGPVNLYRLSRFANTKQRLMAMAENPTCPWDGCYHPAETAQIHHLKAWKYGGHTNPENLTVACPYHNGVNDDDPSTPRRGRLERVNGKVRRIPPWATTYHPAKAAAPH</sequence>
<gene>
    <name evidence="3" type="ORF">CMASS_03590</name>
</gene>
<dbReference type="Gene3D" id="1.10.30.50">
    <property type="match status" value="1"/>
</dbReference>
<feature type="compositionally biased region" description="Polar residues" evidence="1">
    <location>
        <begin position="1"/>
        <end position="15"/>
    </location>
</feature>
<proteinExistence type="predicted"/>
<dbReference type="EMBL" id="CP063189">
    <property type="protein sequence ID" value="WCZ32172.1"/>
    <property type="molecule type" value="Genomic_DNA"/>
</dbReference>
<dbReference type="RefSeq" id="WP_022862806.1">
    <property type="nucleotide sequence ID" value="NZ_ATVG01000004.1"/>
</dbReference>
<feature type="region of interest" description="Disordered" evidence="1">
    <location>
        <begin position="244"/>
        <end position="286"/>
    </location>
</feature>
<evidence type="ECO:0000256" key="1">
    <source>
        <dbReference type="SAM" id="MobiDB-lite"/>
    </source>
</evidence>
<reference evidence="3 4" key="1">
    <citation type="submission" date="2020-10" db="EMBL/GenBank/DDBJ databases">
        <title>Complete genome sequence of Corynebacterium massiliense DSM 45435, type strain of Corynebacterium massiliense.</title>
        <authorList>
            <person name="Busche T."/>
            <person name="Kalinowski J."/>
            <person name="Ruckert C."/>
        </authorList>
    </citation>
    <scope>NUCLEOTIDE SEQUENCE [LARGE SCALE GENOMIC DNA]</scope>
    <source>
        <strain evidence="3 4">DSM 45435</strain>
    </source>
</reference>
<dbReference type="SMART" id="SM00507">
    <property type="entry name" value="HNHc"/>
    <property type="match status" value="1"/>
</dbReference>
<protein>
    <recommendedName>
        <fullName evidence="2">HNH nuclease domain-containing protein</fullName>
    </recommendedName>
</protein>
<evidence type="ECO:0000259" key="2">
    <source>
        <dbReference type="SMART" id="SM00507"/>
    </source>
</evidence>
<dbReference type="CDD" id="cd00085">
    <property type="entry name" value="HNHc"/>
    <property type="match status" value="1"/>
</dbReference>
<organism evidence="3 4">
    <name type="scientific">Corynebacterium massiliense DSM 45435</name>
    <dbReference type="NCBI Taxonomy" id="1121364"/>
    <lineage>
        <taxon>Bacteria</taxon>
        <taxon>Bacillati</taxon>
        <taxon>Actinomycetota</taxon>
        <taxon>Actinomycetes</taxon>
        <taxon>Mycobacteriales</taxon>
        <taxon>Corynebacteriaceae</taxon>
        <taxon>Corynebacterium</taxon>
    </lineage>
</organism>
<feature type="region of interest" description="Disordered" evidence="1">
    <location>
        <begin position="1"/>
        <end position="65"/>
    </location>
</feature>
<accession>A0ABY7U8W5</accession>
<name>A0ABY7U8W5_9CORY</name>
<dbReference type="InterPro" id="IPR003615">
    <property type="entry name" value="HNH_nuc"/>
</dbReference>